<feature type="compositionally biased region" description="Low complexity" evidence="1">
    <location>
        <begin position="360"/>
        <end position="374"/>
    </location>
</feature>
<protein>
    <submittedName>
        <fullName evidence="2">Uncharacterized protein</fullName>
    </submittedName>
</protein>
<name>A0A0G4FZ26_VITBC</name>
<dbReference type="VEuPathDB" id="CryptoDB:Vbra_16517"/>
<feature type="compositionally biased region" description="Gly residues" evidence="1">
    <location>
        <begin position="422"/>
        <end position="432"/>
    </location>
</feature>
<dbReference type="Proteomes" id="UP000041254">
    <property type="component" value="Unassembled WGS sequence"/>
</dbReference>
<evidence type="ECO:0000313" key="2">
    <source>
        <dbReference type="EMBL" id="CEM20854.1"/>
    </source>
</evidence>
<organism evidence="2 3">
    <name type="scientific">Vitrella brassicaformis (strain CCMP3155)</name>
    <dbReference type="NCBI Taxonomy" id="1169540"/>
    <lineage>
        <taxon>Eukaryota</taxon>
        <taxon>Sar</taxon>
        <taxon>Alveolata</taxon>
        <taxon>Colpodellida</taxon>
        <taxon>Vitrellaceae</taxon>
        <taxon>Vitrella</taxon>
    </lineage>
</organism>
<feature type="compositionally biased region" description="Basic residues" evidence="1">
    <location>
        <begin position="341"/>
        <end position="354"/>
    </location>
</feature>
<dbReference type="InParanoid" id="A0A0G4FZ26"/>
<dbReference type="EMBL" id="CDMY01000531">
    <property type="protein sequence ID" value="CEM20854.1"/>
    <property type="molecule type" value="Genomic_DNA"/>
</dbReference>
<proteinExistence type="predicted"/>
<feature type="region of interest" description="Disordered" evidence="1">
    <location>
        <begin position="295"/>
        <end position="376"/>
    </location>
</feature>
<dbReference type="AlphaFoldDB" id="A0A0G4FZ26"/>
<feature type="compositionally biased region" description="Low complexity" evidence="1">
    <location>
        <begin position="295"/>
        <end position="325"/>
    </location>
</feature>
<reference evidence="2 3" key="1">
    <citation type="submission" date="2014-11" db="EMBL/GenBank/DDBJ databases">
        <authorList>
            <person name="Zhu J."/>
            <person name="Qi W."/>
            <person name="Song R."/>
        </authorList>
    </citation>
    <scope>NUCLEOTIDE SEQUENCE [LARGE SCALE GENOMIC DNA]</scope>
</reference>
<keyword evidence="3" id="KW-1185">Reference proteome</keyword>
<evidence type="ECO:0000313" key="3">
    <source>
        <dbReference type="Proteomes" id="UP000041254"/>
    </source>
</evidence>
<sequence>MAPRAFWPVPLSCSTERVYFLGIVSQLTRTIYGWKQPGPEPVSYAILQKQVLDMAIYLTDQCYFSITTLSASIVYLQKFLQWLYEQQRTAIVSFAPPVSGVTGVSAGNGGGVSPIHGQAHAHAHAQQGEPVGRDYDWKYLWLTCMDIAEKMWEDNYIHPTFLRECASRITRRPFDGHTLLTYQRAITYALDFKLNIDPNEFERALAGWTSNIDASLMVTFPEAKRVFRPRPTEDPRVLFQYEAEKAEMARTKMANDMQSKMLVTYIPGVVTPKSHMSRVPPIVPSLPVTLLPSPKSCSPISPHPSLSTSSGSPSGYPSSTGSSPPSHYPAPAPAPAPTPHTHQHHAHSHGHPHPPPHPAPHAAFPHFHHPSPTSWMAPHTATAVPAVMSAPPLSVSKRAEQYRAASTTFAPHFHQHPHGHWVGVGGGMGGGSSPHSMTDGAGGGNRPVRLPANSVVEGGAKGYYPKHREQ</sequence>
<feature type="compositionally biased region" description="Pro residues" evidence="1">
    <location>
        <begin position="326"/>
        <end position="338"/>
    </location>
</feature>
<feature type="region of interest" description="Disordered" evidence="1">
    <location>
        <begin position="411"/>
        <end position="470"/>
    </location>
</feature>
<evidence type="ECO:0000256" key="1">
    <source>
        <dbReference type="SAM" id="MobiDB-lite"/>
    </source>
</evidence>
<accession>A0A0G4FZ26</accession>
<gene>
    <name evidence="2" type="ORF">Vbra_16517</name>
</gene>
<dbReference type="OrthoDB" id="438952at2759"/>